<dbReference type="EC" id="3.5.1.28" evidence="2"/>
<dbReference type="SUPFAM" id="SSF55846">
    <property type="entry name" value="N-acetylmuramoyl-L-alanine amidase-like"/>
    <property type="match status" value="1"/>
</dbReference>
<protein>
    <recommendedName>
        <fullName evidence="2">N-acetylmuramoyl-L-alanine amidase</fullName>
        <ecNumber evidence="2">3.5.1.28</ecNumber>
    </recommendedName>
</protein>
<dbReference type="InterPro" id="IPR051206">
    <property type="entry name" value="NAMLAA_amidase_2"/>
</dbReference>
<evidence type="ECO:0000256" key="4">
    <source>
        <dbReference type="ARBA" id="ARBA00023316"/>
    </source>
</evidence>
<dbReference type="InterPro" id="IPR002502">
    <property type="entry name" value="Amidase_domain"/>
</dbReference>
<keyword evidence="3" id="KW-0378">Hydrolase</keyword>
<dbReference type="GO" id="GO:0009254">
    <property type="term" value="P:peptidoglycan turnover"/>
    <property type="evidence" value="ECO:0007669"/>
    <property type="project" value="TreeGrafter"/>
</dbReference>
<evidence type="ECO:0000259" key="5">
    <source>
        <dbReference type="Pfam" id="PF01510"/>
    </source>
</evidence>
<dbReference type="PANTHER" id="PTHR30417:SF1">
    <property type="entry name" value="N-ACETYLMURAMOYL-L-ALANINE AMIDASE AMID"/>
    <property type="match status" value="1"/>
</dbReference>
<evidence type="ECO:0000256" key="2">
    <source>
        <dbReference type="ARBA" id="ARBA00011901"/>
    </source>
</evidence>
<dbReference type="Proteomes" id="UP000198781">
    <property type="component" value="Unassembled WGS sequence"/>
</dbReference>
<dbReference type="GO" id="GO:0008745">
    <property type="term" value="F:N-acetylmuramoyl-L-alanine amidase activity"/>
    <property type="evidence" value="ECO:0007669"/>
    <property type="project" value="UniProtKB-EC"/>
</dbReference>
<dbReference type="AlphaFoldDB" id="A0A1G6S5M6"/>
<evidence type="ECO:0000313" key="7">
    <source>
        <dbReference type="Proteomes" id="UP000198781"/>
    </source>
</evidence>
<dbReference type="STRING" id="187868.SAMN05192589_104349"/>
<dbReference type="EMBL" id="FMZC01000004">
    <property type="protein sequence ID" value="SDD12149.1"/>
    <property type="molecule type" value="Genomic_DNA"/>
</dbReference>
<sequence>MLTIEAQGMVVHARVVPRRYSQIERQPLTEIHGIIVHQTGAATADSAFNSYGNANANGAHFLIDKNGTIYQTASVKKRTNHVGPLLARCLVELKCQPAEFRQSRQFPQTSVPDRMHKIEMQKSVPVRYPSNIDSLGIEIVGRPMLPPGKNPPANATPRQREIFFNQNAVYEPVNNAQNASLQWLVDELAMSLSIPKNEVFRHPDVSRKNPTEASTAAWQ</sequence>
<reference evidence="6 7" key="1">
    <citation type="submission" date="2016-10" db="EMBL/GenBank/DDBJ databases">
        <authorList>
            <person name="de Groot N.N."/>
        </authorList>
    </citation>
    <scope>NUCLEOTIDE SEQUENCE [LARGE SCALE GENOMIC DNA]</scope>
    <source>
        <strain evidence="6 7">DSM 16619</strain>
    </source>
</reference>
<comment type="catalytic activity">
    <reaction evidence="1">
        <text>Hydrolyzes the link between N-acetylmuramoyl residues and L-amino acid residues in certain cell-wall glycopeptides.</text>
        <dbReference type="EC" id="3.5.1.28"/>
    </reaction>
</comment>
<organism evidence="6 7">
    <name type="scientific">Paracidovorax valerianellae</name>
    <dbReference type="NCBI Taxonomy" id="187868"/>
    <lineage>
        <taxon>Bacteria</taxon>
        <taxon>Pseudomonadati</taxon>
        <taxon>Pseudomonadota</taxon>
        <taxon>Betaproteobacteria</taxon>
        <taxon>Burkholderiales</taxon>
        <taxon>Comamonadaceae</taxon>
        <taxon>Paracidovorax</taxon>
    </lineage>
</organism>
<gene>
    <name evidence="6" type="ORF">SAMN05192589_104349</name>
</gene>
<dbReference type="Pfam" id="PF01510">
    <property type="entry name" value="Amidase_2"/>
    <property type="match status" value="1"/>
</dbReference>
<dbReference type="PANTHER" id="PTHR30417">
    <property type="entry name" value="N-ACETYLMURAMOYL-L-ALANINE AMIDASE AMID"/>
    <property type="match status" value="1"/>
</dbReference>
<name>A0A1G6S5M6_9BURK</name>
<evidence type="ECO:0000256" key="1">
    <source>
        <dbReference type="ARBA" id="ARBA00001561"/>
    </source>
</evidence>
<keyword evidence="7" id="KW-1185">Reference proteome</keyword>
<evidence type="ECO:0000256" key="3">
    <source>
        <dbReference type="ARBA" id="ARBA00022801"/>
    </source>
</evidence>
<dbReference type="GO" id="GO:0009253">
    <property type="term" value="P:peptidoglycan catabolic process"/>
    <property type="evidence" value="ECO:0007669"/>
    <property type="project" value="InterPro"/>
</dbReference>
<evidence type="ECO:0000313" key="6">
    <source>
        <dbReference type="EMBL" id="SDD12149.1"/>
    </source>
</evidence>
<dbReference type="Gene3D" id="3.40.80.10">
    <property type="entry name" value="Peptidoglycan recognition protein-like"/>
    <property type="match status" value="1"/>
</dbReference>
<dbReference type="InterPro" id="IPR036505">
    <property type="entry name" value="Amidase/PGRP_sf"/>
</dbReference>
<feature type="domain" description="N-acetylmuramoyl-L-alanine amidase" evidence="5">
    <location>
        <begin position="29"/>
        <end position="208"/>
    </location>
</feature>
<dbReference type="GO" id="GO:0071555">
    <property type="term" value="P:cell wall organization"/>
    <property type="evidence" value="ECO:0007669"/>
    <property type="project" value="UniProtKB-KW"/>
</dbReference>
<accession>A0A1G6S5M6</accession>
<keyword evidence="4" id="KW-0961">Cell wall biogenesis/degradation</keyword>
<proteinExistence type="predicted"/>
<dbReference type="RefSeq" id="WP_245711302.1">
    <property type="nucleotide sequence ID" value="NZ_FMZC01000004.1"/>
</dbReference>